<evidence type="ECO:0000259" key="14">
    <source>
        <dbReference type="Pfam" id="PF01292"/>
    </source>
</evidence>
<dbReference type="Gene3D" id="1.20.950.20">
    <property type="entry name" value="Transmembrane di-heme cytochromes, Chain C"/>
    <property type="match status" value="1"/>
</dbReference>
<keyword evidence="11 13" id="KW-0472">Membrane</keyword>
<feature type="transmembrane region" description="Helical" evidence="13">
    <location>
        <begin position="90"/>
        <end position="109"/>
    </location>
</feature>
<dbReference type="InterPro" id="IPR016174">
    <property type="entry name" value="Di-haem_cyt_TM"/>
</dbReference>
<gene>
    <name evidence="15" type="ORF">SAMN05216210_0077</name>
</gene>
<evidence type="ECO:0000256" key="7">
    <source>
        <dbReference type="ARBA" id="ARBA00022723"/>
    </source>
</evidence>
<comment type="cofactor">
    <cofactor evidence="1">
        <name>heme b</name>
        <dbReference type="ChEBI" id="CHEBI:60344"/>
    </cofactor>
</comment>
<dbReference type="AlphaFoldDB" id="A0A1H2DXN5"/>
<sequence>MVRSVLLDQSVLLIDWNHILRFLSDWFDVRMPSLNCRMGDMQLKNTSLTYGWIAIGFHWLVAVTVIGLAVLGLWMTDLTYYSPYYRSAPFWHKSIGVSLVLVLLLRLIWRWCNPRPAHIAAHKGWEKRLAGLVHGLLYLLLVVIVISGYLISTANGQGIDVFGWFTLPALVSGLPEQADRAGFVHYWLAITVLVLAGIHALGALKHHFIDRDNTLRRMLGLRLHSSEEH</sequence>
<dbReference type="GO" id="GO:0022904">
    <property type="term" value="P:respiratory electron transport chain"/>
    <property type="evidence" value="ECO:0007669"/>
    <property type="project" value="InterPro"/>
</dbReference>
<comment type="similarity">
    <text evidence="12">Belongs to the cytochrome b561 family.</text>
</comment>
<evidence type="ECO:0000313" key="15">
    <source>
        <dbReference type="EMBL" id="SDT87574.1"/>
    </source>
</evidence>
<protein>
    <submittedName>
        <fullName evidence="15">Cytochrome b561</fullName>
    </submittedName>
</protein>
<feature type="domain" description="Cytochrome b561 bacterial/Ni-hydrogenase" evidence="14">
    <location>
        <begin position="50"/>
        <end position="220"/>
    </location>
</feature>
<keyword evidence="3" id="KW-0813">Transport</keyword>
<keyword evidence="9 13" id="KW-1133">Transmembrane helix</keyword>
<organism evidence="15 16">
    <name type="scientific">Halopseudomonas salegens</name>
    <dbReference type="NCBI Taxonomy" id="1434072"/>
    <lineage>
        <taxon>Bacteria</taxon>
        <taxon>Pseudomonadati</taxon>
        <taxon>Pseudomonadota</taxon>
        <taxon>Gammaproteobacteria</taxon>
        <taxon>Pseudomonadales</taxon>
        <taxon>Pseudomonadaceae</taxon>
        <taxon>Halopseudomonas</taxon>
    </lineage>
</organism>
<evidence type="ECO:0000256" key="10">
    <source>
        <dbReference type="ARBA" id="ARBA00023004"/>
    </source>
</evidence>
<keyword evidence="6 13" id="KW-0812">Transmembrane</keyword>
<evidence type="ECO:0000256" key="11">
    <source>
        <dbReference type="ARBA" id="ARBA00023136"/>
    </source>
</evidence>
<dbReference type="GO" id="GO:0005886">
    <property type="term" value="C:plasma membrane"/>
    <property type="evidence" value="ECO:0007669"/>
    <property type="project" value="UniProtKB-SubCell"/>
</dbReference>
<accession>A0A1H2DXN5</accession>
<comment type="subcellular location">
    <subcellularLocation>
        <location evidence="2">Cell membrane</location>
        <topology evidence="2">Multi-pass membrane protein</topology>
    </subcellularLocation>
</comment>
<dbReference type="InterPro" id="IPR052168">
    <property type="entry name" value="Cytochrome_b561_oxidase"/>
</dbReference>
<keyword evidence="4" id="KW-1003">Cell membrane</keyword>
<reference evidence="16" key="1">
    <citation type="submission" date="2016-10" db="EMBL/GenBank/DDBJ databases">
        <authorList>
            <person name="Varghese N."/>
            <person name="Submissions S."/>
        </authorList>
    </citation>
    <scope>NUCLEOTIDE SEQUENCE [LARGE SCALE GENOMIC DNA]</scope>
    <source>
        <strain evidence="16">CECT 8338</strain>
    </source>
</reference>
<keyword evidence="16" id="KW-1185">Reference proteome</keyword>
<keyword evidence="10" id="KW-0408">Iron</keyword>
<evidence type="ECO:0000313" key="16">
    <source>
        <dbReference type="Proteomes" id="UP000243924"/>
    </source>
</evidence>
<dbReference type="PANTHER" id="PTHR30529">
    <property type="entry name" value="CYTOCHROME B561"/>
    <property type="match status" value="1"/>
</dbReference>
<evidence type="ECO:0000256" key="13">
    <source>
        <dbReference type="SAM" id="Phobius"/>
    </source>
</evidence>
<dbReference type="GO" id="GO:0009055">
    <property type="term" value="F:electron transfer activity"/>
    <property type="evidence" value="ECO:0007669"/>
    <property type="project" value="InterPro"/>
</dbReference>
<dbReference type="InterPro" id="IPR011577">
    <property type="entry name" value="Cyt_b561_bac/Ni-Hgenase"/>
</dbReference>
<evidence type="ECO:0000256" key="6">
    <source>
        <dbReference type="ARBA" id="ARBA00022692"/>
    </source>
</evidence>
<evidence type="ECO:0000256" key="12">
    <source>
        <dbReference type="ARBA" id="ARBA00037975"/>
    </source>
</evidence>
<keyword evidence="7" id="KW-0479">Metal-binding</keyword>
<proteinExistence type="inferred from homology"/>
<feature type="transmembrane region" description="Helical" evidence="13">
    <location>
        <begin position="47"/>
        <end position="70"/>
    </location>
</feature>
<dbReference type="SUPFAM" id="SSF81342">
    <property type="entry name" value="Transmembrane di-heme cytochromes"/>
    <property type="match status" value="1"/>
</dbReference>
<evidence type="ECO:0000256" key="5">
    <source>
        <dbReference type="ARBA" id="ARBA00022617"/>
    </source>
</evidence>
<feature type="transmembrane region" description="Helical" evidence="13">
    <location>
        <begin position="129"/>
        <end position="151"/>
    </location>
</feature>
<evidence type="ECO:0000256" key="4">
    <source>
        <dbReference type="ARBA" id="ARBA00022475"/>
    </source>
</evidence>
<dbReference type="Proteomes" id="UP000243924">
    <property type="component" value="Chromosome I"/>
</dbReference>
<evidence type="ECO:0000256" key="2">
    <source>
        <dbReference type="ARBA" id="ARBA00004651"/>
    </source>
</evidence>
<dbReference type="GO" id="GO:0046872">
    <property type="term" value="F:metal ion binding"/>
    <property type="evidence" value="ECO:0007669"/>
    <property type="project" value="UniProtKB-KW"/>
</dbReference>
<evidence type="ECO:0000256" key="3">
    <source>
        <dbReference type="ARBA" id="ARBA00022448"/>
    </source>
</evidence>
<evidence type="ECO:0000256" key="1">
    <source>
        <dbReference type="ARBA" id="ARBA00001970"/>
    </source>
</evidence>
<feature type="transmembrane region" description="Helical" evidence="13">
    <location>
        <begin position="184"/>
        <end position="204"/>
    </location>
</feature>
<dbReference type="GO" id="GO:0020037">
    <property type="term" value="F:heme binding"/>
    <property type="evidence" value="ECO:0007669"/>
    <property type="project" value="TreeGrafter"/>
</dbReference>
<dbReference type="STRING" id="1434072.SAMN05216210_0077"/>
<evidence type="ECO:0000256" key="9">
    <source>
        <dbReference type="ARBA" id="ARBA00022989"/>
    </source>
</evidence>
<dbReference type="Pfam" id="PF01292">
    <property type="entry name" value="Ni_hydr_CYTB"/>
    <property type="match status" value="1"/>
</dbReference>
<name>A0A1H2DXN5_9GAMM</name>
<evidence type="ECO:0000256" key="8">
    <source>
        <dbReference type="ARBA" id="ARBA00022982"/>
    </source>
</evidence>
<keyword evidence="5" id="KW-0349">Heme</keyword>
<keyword evidence="8" id="KW-0249">Electron transport</keyword>
<dbReference type="EMBL" id="LT629787">
    <property type="protein sequence ID" value="SDT87574.1"/>
    <property type="molecule type" value="Genomic_DNA"/>
</dbReference>
<dbReference type="PANTHER" id="PTHR30529:SF1">
    <property type="entry name" value="CYTOCHROME B561 HOMOLOG 2"/>
    <property type="match status" value="1"/>
</dbReference>